<evidence type="ECO:0000256" key="6">
    <source>
        <dbReference type="ARBA" id="ARBA00022960"/>
    </source>
</evidence>
<evidence type="ECO:0000256" key="8">
    <source>
        <dbReference type="ARBA" id="ARBA00023306"/>
    </source>
</evidence>
<keyword evidence="8 12" id="KW-0131">Cell cycle</keyword>
<dbReference type="PANTHER" id="PTHR43783:SF1">
    <property type="entry name" value="UDP-N-ACETYLGLUCOSAMINE 1-CARBOXYVINYLTRANSFERASE"/>
    <property type="match status" value="1"/>
</dbReference>
<dbReference type="EMBL" id="PFSF01000048">
    <property type="protein sequence ID" value="PJC28028.1"/>
    <property type="molecule type" value="Genomic_DNA"/>
</dbReference>
<feature type="modified residue" description="2-(S-cysteinyl)pyruvic acid O-phosphothioketal" evidence="12">
    <location>
        <position position="117"/>
    </location>
</feature>
<dbReference type="PANTHER" id="PTHR43783">
    <property type="entry name" value="UDP-N-ACETYLGLUCOSAMINE 1-CARBOXYVINYLTRANSFERASE"/>
    <property type="match status" value="1"/>
</dbReference>
<evidence type="ECO:0000256" key="11">
    <source>
        <dbReference type="ARBA" id="ARBA00047527"/>
    </source>
</evidence>
<evidence type="ECO:0000256" key="7">
    <source>
        <dbReference type="ARBA" id="ARBA00022984"/>
    </source>
</evidence>
<comment type="catalytic activity">
    <reaction evidence="11 12">
        <text>phosphoenolpyruvate + UDP-N-acetyl-alpha-D-glucosamine = UDP-N-acetyl-3-O-(1-carboxyvinyl)-alpha-D-glucosamine + phosphate</text>
        <dbReference type="Rhea" id="RHEA:18681"/>
        <dbReference type="ChEBI" id="CHEBI:43474"/>
        <dbReference type="ChEBI" id="CHEBI:57705"/>
        <dbReference type="ChEBI" id="CHEBI:58702"/>
        <dbReference type="ChEBI" id="CHEBI:68483"/>
        <dbReference type="EC" id="2.5.1.7"/>
    </reaction>
</comment>
<keyword evidence="7 12" id="KW-0573">Peptidoglycan synthesis</keyword>
<dbReference type="Proteomes" id="UP000229816">
    <property type="component" value="Unassembled WGS sequence"/>
</dbReference>
<keyword evidence="3 12" id="KW-0963">Cytoplasm</keyword>
<evidence type="ECO:0000256" key="1">
    <source>
        <dbReference type="ARBA" id="ARBA00004496"/>
    </source>
</evidence>
<dbReference type="AlphaFoldDB" id="A0A2M8ESC1"/>
<dbReference type="HAMAP" id="MF_00111">
    <property type="entry name" value="MurA"/>
    <property type="match status" value="1"/>
</dbReference>
<dbReference type="GO" id="GO:0051301">
    <property type="term" value="P:cell division"/>
    <property type="evidence" value="ECO:0007669"/>
    <property type="project" value="UniProtKB-KW"/>
</dbReference>
<dbReference type="InterPro" id="IPR001986">
    <property type="entry name" value="Enolpyruvate_Tfrase_dom"/>
</dbReference>
<dbReference type="NCBIfam" id="NF006873">
    <property type="entry name" value="PRK09369.1"/>
    <property type="match status" value="1"/>
</dbReference>
<feature type="binding site" evidence="12">
    <location>
        <position position="305"/>
    </location>
    <ligand>
        <name>UDP-N-acetyl-alpha-D-glucosamine</name>
        <dbReference type="ChEBI" id="CHEBI:57705"/>
    </ligand>
</feature>
<dbReference type="UniPathway" id="UPA00219"/>
<dbReference type="NCBIfam" id="TIGR01072">
    <property type="entry name" value="murA"/>
    <property type="match status" value="1"/>
</dbReference>
<accession>A0A2M8ESC1</accession>
<evidence type="ECO:0000256" key="10">
    <source>
        <dbReference type="ARBA" id="ARBA00038367"/>
    </source>
</evidence>
<dbReference type="CDD" id="cd01555">
    <property type="entry name" value="UdpNAET"/>
    <property type="match status" value="1"/>
</dbReference>
<dbReference type="EC" id="2.5.1.7" evidence="12"/>
<dbReference type="Gene3D" id="3.65.10.10">
    <property type="entry name" value="Enolpyruvate transferase domain"/>
    <property type="match status" value="2"/>
</dbReference>
<keyword evidence="5 12" id="KW-0808">Transferase</keyword>
<name>A0A2M8ESC1_9BACT</name>
<evidence type="ECO:0000256" key="5">
    <source>
        <dbReference type="ARBA" id="ARBA00022679"/>
    </source>
</evidence>
<comment type="function">
    <text evidence="12">Cell wall formation. Adds enolpyruvyl to UDP-N-acetylglucosamine.</text>
</comment>
<proteinExistence type="inferred from homology"/>
<dbReference type="SUPFAM" id="SSF55205">
    <property type="entry name" value="EPT/RTPC-like"/>
    <property type="match status" value="1"/>
</dbReference>
<keyword evidence="12" id="KW-0670">Pyruvate</keyword>
<comment type="caution">
    <text evidence="12">Lacks conserved residue(s) required for the propagation of feature annotation.</text>
</comment>
<comment type="similarity">
    <text evidence="10 12">Belongs to the EPSP synthase family. MurA subfamily.</text>
</comment>
<gene>
    <name evidence="12 14" type="primary">murA</name>
    <name evidence="14" type="ORF">CO054_02290</name>
</gene>
<dbReference type="InterPro" id="IPR050068">
    <property type="entry name" value="MurA_subfamily"/>
</dbReference>
<dbReference type="Pfam" id="PF00275">
    <property type="entry name" value="EPSP_synthase"/>
    <property type="match status" value="1"/>
</dbReference>
<evidence type="ECO:0000313" key="15">
    <source>
        <dbReference type="Proteomes" id="UP000229816"/>
    </source>
</evidence>
<feature type="binding site" evidence="12">
    <location>
        <begin position="22"/>
        <end position="23"/>
    </location>
    <ligand>
        <name>phosphoenolpyruvate</name>
        <dbReference type="ChEBI" id="CHEBI:58702"/>
    </ligand>
</feature>
<dbReference type="GO" id="GO:0008760">
    <property type="term" value="F:UDP-N-acetylglucosamine 1-carboxyvinyltransferase activity"/>
    <property type="evidence" value="ECO:0007669"/>
    <property type="project" value="UniProtKB-UniRule"/>
</dbReference>
<dbReference type="InterPro" id="IPR005750">
    <property type="entry name" value="UDP_GlcNAc_COvinyl_MurA"/>
</dbReference>
<evidence type="ECO:0000256" key="2">
    <source>
        <dbReference type="ARBA" id="ARBA00004752"/>
    </source>
</evidence>
<organism evidence="14 15">
    <name type="scientific">Candidatus Shapirobacteria bacterium CG_4_9_14_0_2_um_filter_39_11</name>
    <dbReference type="NCBI Taxonomy" id="1974478"/>
    <lineage>
        <taxon>Bacteria</taxon>
        <taxon>Candidatus Shapironibacteriota</taxon>
    </lineage>
</organism>
<evidence type="ECO:0000313" key="14">
    <source>
        <dbReference type="EMBL" id="PJC28028.1"/>
    </source>
</evidence>
<feature type="binding site" evidence="12">
    <location>
        <position position="93"/>
    </location>
    <ligand>
        <name>UDP-N-acetyl-alpha-D-glucosamine</name>
        <dbReference type="ChEBI" id="CHEBI:57705"/>
    </ligand>
</feature>
<comment type="caution">
    <text evidence="14">The sequence shown here is derived from an EMBL/GenBank/DDBJ whole genome shotgun (WGS) entry which is preliminary data.</text>
</comment>
<dbReference type="GO" id="GO:0009252">
    <property type="term" value="P:peptidoglycan biosynthetic process"/>
    <property type="evidence" value="ECO:0007669"/>
    <property type="project" value="UniProtKB-UniRule"/>
</dbReference>
<dbReference type="GO" id="GO:0019277">
    <property type="term" value="P:UDP-N-acetylgalactosamine biosynthetic process"/>
    <property type="evidence" value="ECO:0007669"/>
    <property type="project" value="InterPro"/>
</dbReference>
<reference evidence="15" key="1">
    <citation type="submission" date="2017-09" db="EMBL/GenBank/DDBJ databases">
        <title>Depth-based differentiation of microbial function through sediment-hosted aquifers and enrichment of novel symbionts in the deep terrestrial subsurface.</title>
        <authorList>
            <person name="Probst A.J."/>
            <person name="Ladd B."/>
            <person name="Jarett J.K."/>
            <person name="Geller-Mcgrath D.E."/>
            <person name="Sieber C.M.K."/>
            <person name="Emerson J.B."/>
            <person name="Anantharaman K."/>
            <person name="Thomas B.C."/>
            <person name="Malmstrom R."/>
            <person name="Stieglmeier M."/>
            <person name="Klingl A."/>
            <person name="Woyke T."/>
            <person name="Ryan C.M."/>
            <person name="Banfield J.F."/>
        </authorList>
    </citation>
    <scope>NUCLEOTIDE SEQUENCE [LARGE SCALE GENOMIC DNA]</scope>
</reference>
<sequence length="438" mass="48502">MEKFVIQGGVPLKGEVALAGAKNSGFKLMIASLLSGEKSRIEGFSKIGDVYSTAKIIEELGGKVSFQKNHILEVEGRGLKKFEFSEKTGRLSRASTYFVGPLLYYFGKAIIPIPGGCKIGQRPLDRHLTGFKALGAKIKDCGDYYRITANKFKGATFHFPKITHGGTDAMLISSVLAEGETILENVALEPEVDDLIGFLNSMGAKIKRLGGRKIIIKGVKKLKGTSYRVMPDRNEAVTFACSALITQGDILVKKANPKVLTAFLDKVKKINGGFEIKKEGIRFFWKGQLHPSRVVTKPYPSFMTDWQPLWTTLMTQAKGKSIIIEAVHSWRFAFVRDLIAMGAKIQLFSPKVPNPERFYNFNLEDDRPEYFHAARIFGPTPLRGAQFTISDIRAGATLIMAALVAKGKTQLRGIEHIDRGYENLDGRLRNLGAKIKRG</sequence>
<dbReference type="InterPro" id="IPR036968">
    <property type="entry name" value="Enolpyruvate_Tfrase_sf"/>
</dbReference>
<keyword evidence="4 12" id="KW-0132">Cell division</keyword>
<dbReference type="GO" id="GO:0071555">
    <property type="term" value="P:cell wall organization"/>
    <property type="evidence" value="ECO:0007669"/>
    <property type="project" value="UniProtKB-KW"/>
</dbReference>
<feature type="domain" description="Enolpyruvate transferase" evidence="13">
    <location>
        <begin position="7"/>
        <end position="424"/>
    </location>
</feature>
<dbReference type="GO" id="GO:0005737">
    <property type="term" value="C:cytoplasm"/>
    <property type="evidence" value="ECO:0007669"/>
    <property type="project" value="UniProtKB-SubCell"/>
</dbReference>
<comment type="subcellular location">
    <subcellularLocation>
        <location evidence="1 12">Cytoplasm</location>
    </subcellularLocation>
</comment>
<evidence type="ECO:0000256" key="3">
    <source>
        <dbReference type="ARBA" id="ARBA00022490"/>
    </source>
</evidence>
<evidence type="ECO:0000259" key="13">
    <source>
        <dbReference type="Pfam" id="PF00275"/>
    </source>
</evidence>
<feature type="active site" description="Proton donor" evidence="12">
    <location>
        <position position="117"/>
    </location>
</feature>
<feature type="binding site" evidence="12">
    <location>
        <position position="327"/>
    </location>
    <ligand>
        <name>UDP-N-acetyl-alpha-D-glucosamine</name>
        <dbReference type="ChEBI" id="CHEBI:57705"/>
    </ligand>
</feature>
<evidence type="ECO:0000256" key="12">
    <source>
        <dbReference type="HAMAP-Rule" id="MF_00111"/>
    </source>
</evidence>
<keyword evidence="6 12" id="KW-0133">Cell shape</keyword>
<evidence type="ECO:0000256" key="4">
    <source>
        <dbReference type="ARBA" id="ARBA00022618"/>
    </source>
</evidence>
<comment type="pathway">
    <text evidence="2 12">Cell wall biogenesis; peptidoglycan biosynthesis.</text>
</comment>
<protein>
    <recommendedName>
        <fullName evidence="12">UDP-N-acetylglucosamine 1-carboxyvinyltransferase</fullName>
        <ecNumber evidence="12">2.5.1.7</ecNumber>
    </recommendedName>
    <alternativeName>
        <fullName evidence="12">Enoylpyruvate transferase</fullName>
    </alternativeName>
    <alternativeName>
        <fullName evidence="12">UDP-N-acetylglucosamine enolpyruvyl transferase</fullName>
        <shortName evidence="12">EPT</shortName>
    </alternativeName>
</protein>
<evidence type="ECO:0000256" key="9">
    <source>
        <dbReference type="ARBA" id="ARBA00023316"/>
    </source>
</evidence>
<dbReference type="InterPro" id="IPR013792">
    <property type="entry name" value="RNA3'P_cycl/enolpyr_Trfase_a/b"/>
</dbReference>
<keyword evidence="9 12" id="KW-0961">Cell wall biogenesis/degradation</keyword>
<dbReference type="GO" id="GO:0008360">
    <property type="term" value="P:regulation of cell shape"/>
    <property type="evidence" value="ECO:0007669"/>
    <property type="project" value="UniProtKB-KW"/>
</dbReference>